<dbReference type="OrthoDB" id="982482at2"/>
<dbReference type="Pfam" id="PF14109">
    <property type="entry name" value="GldH_lipo"/>
    <property type="match status" value="1"/>
</dbReference>
<name>A0A5S5DYS3_9FLAO</name>
<comment type="caution">
    <text evidence="1">The sequence shown here is derived from an EMBL/GenBank/DDBJ whole genome shotgun (WGS) entry which is preliminary data.</text>
</comment>
<dbReference type="AlphaFoldDB" id="A0A5S5DYS3"/>
<dbReference type="EMBL" id="VNIA01000001">
    <property type="protein sequence ID" value="TYP99729.1"/>
    <property type="molecule type" value="Genomic_DNA"/>
</dbReference>
<dbReference type="NCBIfam" id="TIGR03511">
    <property type="entry name" value="GldH_lipo"/>
    <property type="match status" value="1"/>
</dbReference>
<sequence length="166" mass="19108">MLQTIKNNNYLSVLILFLVLVSCDSSRVFDKYSSISNGLWNKEDMVSFTFSVNDTIAKRNLFINIRNNNKYPFSNLFLITQMNFPDGQKIIDTLEYDMADKSGEFLGEGFSEIKENKLFYKENILFPIVGDYSVTISHAMRKNSEVNGIKNLEGITEVGFRIEKIE</sequence>
<organism evidence="1 2">
    <name type="scientific">Tenacibaculum adriaticum</name>
    <dbReference type="NCBI Taxonomy" id="413713"/>
    <lineage>
        <taxon>Bacteria</taxon>
        <taxon>Pseudomonadati</taxon>
        <taxon>Bacteroidota</taxon>
        <taxon>Flavobacteriia</taxon>
        <taxon>Flavobacteriales</taxon>
        <taxon>Flavobacteriaceae</taxon>
        <taxon>Tenacibaculum</taxon>
    </lineage>
</organism>
<evidence type="ECO:0000313" key="1">
    <source>
        <dbReference type="EMBL" id="TYP99729.1"/>
    </source>
</evidence>
<gene>
    <name evidence="1" type="ORF">C7447_101333</name>
</gene>
<protein>
    <submittedName>
        <fullName evidence="1">Protein involved in gliding motility GldH</fullName>
    </submittedName>
</protein>
<proteinExistence type="predicted"/>
<reference evidence="1 2" key="1">
    <citation type="submission" date="2019-07" db="EMBL/GenBank/DDBJ databases">
        <title>Genomic Encyclopedia of Type Strains, Phase IV (KMG-IV): sequencing the most valuable type-strain genomes for metagenomic binning, comparative biology and taxonomic classification.</title>
        <authorList>
            <person name="Goeker M."/>
        </authorList>
    </citation>
    <scope>NUCLEOTIDE SEQUENCE [LARGE SCALE GENOMIC DNA]</scope>
    <source>
        <strain evidence="1 2">DSM 18961</strain>
    </source>
</reference>
<evidence type="ECO:0000313" key="2">
    <source>
        <dbReference type="Proteomes" id="UP000323136"/>
    </source>
</evidence>
<dbReference type="PROSITE" id="PS51257">
    <property type="entry name" value="PROKAR_LIPOPROTEIN"/>
    <property type="match status" value="1"/>
</dbReference>
<keyword evidence="2" id="KW-1185">Reference proteome</keyword>
<accession>A0A5S5DYS3</accession>
<dbReference type="Proteomes" id="UP000323136">
    <property type="component" value="Unassembled WGS sequence"/>
</dbReference>
<dbReference type="InterPro" id="IPR020018">
    <property type="entry name" value="Motility-assoc_lipoprot_GldH"/>
</dbReference>
<dbReference type="RefSeq" id="WP_148868437.1">
    <property type="nucleotide sequence ID" value="NZ_VNIA01000001.1"/>
</dbReference>